<sequence length="275" mass="29773">MAAKNTVKVPHLGISAGYRISNGIIDPAKPTVVLINSMCMTSALYDVQYGSKAITDAVNLLAIEPLGHGATSSPTEHFTYWDTAIMALQVMDAFKVDKAFALGTSQGGWIVARMALLAPERILGILPLGTSMDYESAASRAKGSWDPDTTLAPVYEALCSDVPTPDFVPDHNLCLQTISLGFSGNISDESLAMWVETLKQVYSGDEGRKKLKMAMACLLDRDSLLRRVRDIKCPVYWLQGTQDIVFGTAAQPDQIKLFTGSPEAELIIVEGELIT</sequence>
<dbReference type="InterPro" id="IPR000073">
    <property type="entry name" value="AB_hydrolase_1"/>
</dbReference>
<dbReference type="Pfam" id="PF00561">
    <property type="entry name" value="Abhydrolase_1"/>
    <property type="match status" value="1"/>
</dbReference>
<accession>A0ABR0SIZ2</accession>
<dbReference type="PANTHER" id="PTHR43798">
    <property type="entry name" value="MONOACYLGLYCEROL LIPASE"/>
    <property type="match status" value="1"/>
</dbReference>
<evidence type="ECO:0000313" key="2">
    <source>
        <dbReference type="EMBL" id="KAK5992098.1"/>
    </source>
</evidence>
<protein>
    <recommendedName>
        <fullName evidence="1">AB hydrolase-1 domain-containing protein</fullName>
    </recommendedName>
</protein>
<organism evidence="2 3">
    <name type="scientific">Cladobotryum mycophilum</name>
    <dbReference type="NCBI Taxonomy" id="491253"/>
    <lineage>
        <taxon>Eukaryota</taxon>
        <taxon>Fungi</taxon>
        <taxon>Dikarya</taxon>
        <taxon>Ascomycota</taxon>
        <taxon>Pezizomycotina</taxon>
        <taxon>Sordariomycetes</taxon>
        <taxon>Hypocreomycetidae</taxon>
        <taxon>Hypocreales</taxon>
        <taxon>Hypocreaceae</taxon>
        <taxon>Cladobotryum</taxon>
    </lineage>
</organism>
<proteinExistence type="predicted"/>
<gene>
    <name evidence="2" type="ORF">PT974_05496</name>
</gene>
<dbReference type="InterPro" id="IPR029058">
    <property type="entry name" value="AB_hydrolase_fold"/>
</dbReference>
<feature type="domain" description="AB hydrolase-1" evidence="1">
    <location>
        <begin position="31"/>
        <end position="145"/>
    </location>
</feature>
<evidence type="ECO:0000259" key="1">
    <source>
        <dbReference type="Pfam" id="PF00561"/>
    </source>
</evidence>
<reference evidence="2 3" key="1">
    <citation type="submission" date="2024-01" db="EMBL/GenBank/DDBJ databases">
        <title>Complete genome of Cladobotryum mycophilum ATHUM6906.</title>
        <authorList>
            <person name="Christinaki A.C."/>
            <person name="Myridakis A.I."/>
            <person name="Kouvelis V.N."/>
        </authorList>
    </citation>
    <scope>NUCLEOTIDE SEQUENCE [LARGE SCALE GENOMIC DNA]</scope>
    <source>
        <strain evidence="2 3">ATHUM6906</strain>
    </source>
</reference>
<dbReference type="Proteomes" id="UP001338125">
    <property type="component" value="Unassembled WGS sequence"/>
</dbReference>
<name>A0ABR0SIZ2_9HYPO</name>
<dbReference type="InterPro" id="IPR050266">
    <property type="entry name" value="AB_hydrolase_sf"/>
</dbReference>
<keyword evidence="3" id="KW-1185">Reference proteome</keyword>
<dbReference type="PANTHER" id="PTHR43798:SF33">
    <property type="entry name" value="HYDROLASE, PUTATIVE (AFU_ORTHOLOGUE AFUA_2G14860)-RELATED"/>
    <property type="match status" value="1"/>
</dbReference>
<dbReference type="EMBL" id="JAVFKD010000012">
    <property type="protein sequence ID" value="KAK5992098.1"/>
    <property type="molecule type" value="Genomic_DNA"/>
</dbReference>
<comment type="caution">
    <text evidence="2">The sequence shown here is derived from an EMBL/GenBank/DDBJ whole genome shotgun (WGS) entry which is preliminary data.</text>
</comment>
<evidence type="ECO:0000313" key="3">
    <source>
        <dbReference type="Proteomes" id="UP001338125"/>
    </source>
</evidence>
<dbReference type="SUPFAM" id="SSF53474">
    <property type="entry name" value="alpha/beta-Hydrolases"/>
    <property type="match status" value="1"/>
</dbReference>
<dbReference type="Gene3D" id="3.40.50.1820">
    <property type="entry name" value="alpha/beta hydrolase"/>
    <property type="match status" value="1"/>
</dbReference>